<dbReference type="GO" id="GO:0005763">
    <property type="term" value="C:mitochondrial small ribosomal subunit"/>
    <property type="evidence" value="ECO:0007669"/>
    <property type="project" value="TreeGrafter"/>
</dbReference>
<dbReference type="AlphaFoldDB" id="A0A8H7BWA6"/>
<dbReference type="GO" id="GO:0003735">
    <property type="term" value="F:structural constituent of ribosome"/>
    <property type="evidence" value="ECO:0007669"/>
    <property type="project" value="TreeGrafter"/>
</dbReference>
<dbReference type="PANTHER" id="PTHR28158:SF1">
    <property type="entry name" value="SMALL RIBOSOMAL SUBUNIT PROTEIN MS45"/>
    <property type="match status" value="1"/>
</dbReference>
<feature type="region of interest" description="Disordered" evidence="1">
    <location>
        <begin position="84"/>
        <end position="116"/>
    </location>
</feature>
<organism evidence="2 3">
    <name type="scientific">Apophysomyces ossiformis</name>
    <dbReference type="NCBI Taxonomy" id="679940"/>
    <lineage>
        <taxon>Eukaryota</taxon>
        <taxon>Fungi</taxon>
        <taxon>Fungi incertae sedis</taxon>
        <taxon>Mucoromycota</taxon>
        <taxon>Mucoromycotina</taxon>
        <taxon>Mucoromycetes</taxon>
        <taxon>Mucorales</taxon>
        <taxon>Mucorineae</taxon>
        <taxon>Mucoraceae</taxon>
        <taxon>Apophysomyces</taxon>
    </lineage>
</organism>
<sequence length="251" mass="28604">MFTFGVFRPAASIVEGIRPLAYRASVWNSHRLFSNTATWLNDSKAPEETELKNDETIEATAEPEVEAEPIKLSRRRRRFHEWANGPGAKFSRPSKGTTNYLGNTPFPNNPLFRPRPPLSDETRQKIYDTYKANPDISIRQLASKFYLSMKRVEAILKLKAAEEEMVANEPLVDIYPDVTKPKFQRMEENATFTPEDAAEVMNRKPYDELVKRAINEEEAKFNFKLPTTDATAPVVDGSAKRSKFLIIDTSS</sequence>
<reference evidence="2" key="1">
    <citation type="submission" date="2020-01" db="EMBL/GenBank/DDBJ databases">
        <title>Genome Sequencing of Three Apophysomyces-Like Fungal Strains Confirms a Novel Fungal Genus in the Mucoromycota with divergent Burkholderia-like Endosymbiotic Bacteria.</title>
        <authorList>
            <person name="Stajich J.E."/>
            <person name="Macias A.M."/>
            <person name="Carter-House D."/>
            <person name="Lovett B."/>
            <person name="Kasson L.R."/>
            <person name="Berry K."/>
            <person name="Grigoriev I."/>
            <person name="Chang Y."/>
            <person name="Spatafora J."/>
            <person name="Kasson M.T."/>
        </authorList>
    </citation>
    <scope>NUCLEOTIDE SEQUENCE</scope>
    <source>
        <strain evidence="2">NRRL A-21654</strain>
    </source>
</reference>
<evidence type="ECO:0000256" key="1">
    <source>
        <dbReference type="SAM" id="MobiDB-lite"/>
    </source>
</evidence>
<dbReference type="InterPro" id="IPR021036">
    <property type="entry name" value="Ribosomal_mS45"/>
</dbReference>
<comment type="caution">
    <text evidence="2">The sequence shown here is derived from an EMBL/GenBank/DDBJ whole genome shotgun (WGS) entry which is preliminary data.</text>
</comment>
<gene>
    <name evidence="2" type="ORF">EC973_006115</name>
</gene>
<evidence type="ECO:0000313" key="3">
    <source>
        <dbReference type="Proteomes" id="UP000605846"/>
    </source>
</evidence>
<dbReference type="OrthoDB" id="10052321at2759"/>
<dbReference type="PANTHER" id="PTHR28158">
    <property type="entry name" value="37S RIBOSOMAL PROTEIN S35, MITOCHONDRIAL"/>
    <property type="match status" value="1"/>
</dbReference>
<accession>A0A8H7BWA6</accession>
<dbReference type="Proteomes" id="UP000605846">
    <property type="component" value="Unassembled WGS sequence"/>
</dbReference>
<name>A0A8H7BWA6_9FUNG</name>
<proteinExistence type="predicted"/>
<dbReference type="Pfam" id="PF12298">
    <property type="entry name" value="Bot1p"/>
    <property type="match status" value="1"/>
</dbReference>
<protein>
    <submittedName>
        <fullName evidence="2">Uncharacterized protein</fullName>
    </submittedName>
</protein>
<evidence type="ECO:0000313" key="2">
    <source>
        <dbReference type="EMBL" id="KAF7728435.1"/>
    </source>
</evidence>
<keyword evidence="3" id="KW-1185">Reference proteome</keyword>
<dbReference type="EMBL" id="JABAYA010000037">
    <property type="protein sequence ID" value="KAF7728435.1"/>
    <property type="molecule type" value="Genomic_DNA"/>
</dbReference>
<dbReference type="GO" id="GO:0032543">
    <property type="term" value="P:mitochondrial translation"/>
    <property type="evidence" value="ECO:0007669"/>
    <property type="project" value="TreeGrafter"/>
</dbReference>